<keyword evidence="2" id="KW-0678">Repressor</keyword>
<evidence type="ECO:0000256" key="4">
    <source>
        <dbReference type="ARBA" id="ARBA00023163"/>
    </source>
</evidence>
<dbReference type="EMBL" id="AMYB01000001">
    <property type="protein sequence ID" value="OAD08094.1"/>
    <property type="molecule type" value="Genomic_DNA"/>
</dbReference>
<feature type="compositionally biased region" description="Low complexity" evidence="7">
    <location>
        <begin position="247"/>
        <end position="270"/>
    </location>
</feature>
<dbReference type="Pfam" id="PF08598">
    <property type="entry name" value="Sds3"/>
    <property type="match status" value="1"/>
</dbReference>
<keyword evidence="5" id="KW-0539">Nucleus</keyword>
<accession>A0A168PR65</accession>
<evidence type="ECO:0000256" key="6">
    <source>
        <dbReference type="SAM" id="Coils"/>
    </source>
</evidence>
<dbReference type="VEuPathDB" id="FungiDB:MUCCIDRAFT_76981"/>
<evidence type="ECO:0000256" key="3">
    <source>
        <dbReference type="ARBA" id="ARBA00023015"/>
    </source>
</evidence>
<keyword evidence="4" id="KW-0804">Transcription</keyword>
<feature type="coiled-coil region" evidence="6">
    <location>
        <begin position="148"/>
        <end position="175"/>
    </location>
</feature>
<feature type="compositionally biased region" description="Polar residues" evidence="7">
    <location>
        <begin position="14"/>
        <end position="24"/>
    </location>
</feature>
<feature type="compositionally biased region" description="Low complexity" evidence="7">
    <location>
        <begin position="313"/>
        <end position="322"/>
    </location>
</feature>
<gene>
    <name evidence="8" type="ORF">MUCCIDRAFT_76981</name>
</gene>
<sequence>MTSSVTRSSRSSIKKTASNENMLQKTKSSAIKKKKQKLGKKDVDHDIRSKKQHKEEQHHDNGLVAGDEIQQADKNNESTSLGKIDATQHPEYTNLMKELDQSRLERLQRIENWQRLERQSIHDWFAAQKKQAWNDFYFARKKVRSDLVQTVQNKITRLEQELGQLNVQCGATNEEADRDLIFARQPYNGNNTPNLVYSDYESRSTTDSAEDGEATCSSRNDEAATSPSAVSEHQYPSYSHHRPSFVQYQPQQQQQQQQPYYQDQSQSQQYRHQPAAATSLPNYATSNTNMIYPPYEFEELPQDGRRDWWPYRSTTSTTTTTA</sequence>
<protein>
    <submittedName>
        <fullName evidence="8">Uncharacterized protein</fullName>
    </submittedName>
</protein>
<comment type="caution">
    <text evidence="8">The sequence shown here is derived from an EMBL/GenBank/DDBJ whole genome shotgun (WGS) entry which is preliminary data.</text>
</comment>
<evidence type="ECO:0000256" key="7">
    <source>
        <dbReference type="SAM" id="MobiDB-lite"/>
    </source>
</evidence>
<feature type="compositionally biased region" description="Low complexity" evidence="7">
    <location>
        <begin position="1"/>
        <end position="11"/>
    </location>
</feature>
<evidence type="ECO:0000256" key="2">
    <source>
        <dbReference type="ARBA" id="ARBA00022491"/>
    </source>
</evidence>
<dbReference type="InterPro" id="IPR013907">
    <property type="entry name" value="Sds3"/>
</dbReference>
<comment type="subcellular location">
    <subcellularLocation>
        <location evidence="1">Nucleus</location>
    </subcellularLocation>
</comment>
<evidence type="ECO:0000256" key="5">
    <source>
        <dbReference type="ARBA" id="ARBA00023242"/>
    </source>
</evidence>
<reference evidence="8 9" key="1">
    <citation type="submission" date="2015-06" db="EMBL/GenBank/DDBJ databases">
        <title>Expansion of signal transduction pathways in fungi by whole-genome duplication.</title>
        <authorList>
            <consortium name="DOE Joint Genome Institute"/>
            <person name="Corrochano L.M."/>
            <person name="Kuo A."/>
            <person name="Marcet-Houben M."/>
            <person name="Polaino S."/>
            <person name="Salamov A."/>
            <person name="Villalobos J.M."/>
            <person name="Alvarez M.I."/>
            <person name="Avalos J."/>
            <person name="Benito E.P."/>
            <person name="Benoit I."/>
            <person name="Burger G."/>
            <person name="Camino L.P."/>
            <person name="Canovas D."/>
            <person name="Cerda-Olmedo E."/>
            <person name="Cheng J.-F."/>
            <person name="Dominguez A."/>
            <person name="Elias M."/>
            <person name="Eslava A.P."/>
            <person name="Glaser F."/>
            <person name="Grimwood J."/>
            <person name="Gutierrez G."/>
            <person name="Heitman J."/>
            <person name="Henrissat B."/>
            <person name="Iturriaga E.A."/>
            <person name="Lang B.F."/>
            <person name="Lavin J.L."/>
            <person name="Lee S."/>
            <person name="Li W."/>
            <person name="Lindquist E."/>
            <person name="Lopez-Garcia S."/>
            <person name="Luque E.M."/>
            <person name="Marcos A.T."/>
            <person name="Martin J."/>
            <person name="Mccluskey K."/>
            <person name="Medina H.R."/>
            <person name="Miralles-Duran A."/>
            <person name="Miyazaki A."/>
            <person name="Munoz-Torres E."/>
            <person name="Oguiza J.A."/>
            <person name="Ohm R."/>
            <person name="Olmedo M."/>
            <person name="Orejas M."/>
            <person name="Ortiz-Castellanos L."/>
            <person name="Pisabarro A.G."/>
            <person name="Rodriguez-Romero J."/>
            <person name="Ruiz-Herrera J."/>
            <person name="Ruiz-Vazquez R."/>
            <person name="Sanz C."/>
            <person name="Schackwitz W."/>
            <person name="Schmutz J."/>
            <person name="Shahriari M."/>
            <person name="Shelest E."/>
            <person name="Silva-Franco F."/>
            <person name="Soanes D."/>
            <person name="Syed K."/>
            <person name="Tagua V.G."/>
            <person name="Talbot N.J."/>
            <person name="Thon M."/>
            <person name="De Vries R.P."/>
            <person name="Wiebenga A."/>
            <person name="Yadav J.S."/>
            <person name="Braun E.L."/>
            <person name="Baker S."/>
            <person name="Garre V."/>
            <person name="Horwitz B."/>
            <person name="Torres-Martinez S."/>
            <person name="Idnurm A."/>
            <person name="Herrera-Estrella A."/>
            <person name="Gabaldon T."/>
            <person name="Grigoriev I.V."/>
        </authorList>
    </citation>
    <scope>NUCLEOTIDE SEQUENCE [LARGE SCALE GENOMIC DNA]</scope>
    <source>
        <strain evidence="8 9">CBS 277.49</strain>
    </source>
</reference>
<feature type="compositionally biased region" description="Basic and acidic residues" evidence="7">
    <location>
        <begin position="39"/>
        <end position="61"/>
    </location>
</feature>
<keyword evidence="3" id="KW-0805">Transcription regulation</keyword>
<dbReference type="GO" id="GO:0005654">
    <property type="term" value="C:nucleoplasm"/>
    <property type="evidence" value="ECO:0007669"/>
    <property type="project" value="UniProtKB-ARBA"/>
</dbReference>
<feature type="compositionally biased region" description="Polar residues" evidence="7">
    <location>
        <begin position="279"/>
        <end position="290"/>
    </location>
</feature>
<evidence type="ECO:0000313" key="9">
    <source>
        <dbReference type="Proteomes" id="UP000077051"/>
    </source>
</evidence>
<dbReference type="AlphaFoldDB" id="A0A168PR65"/>
<feature type="compositionally biased region" description="Polar residues" evidence="7">
    <location>
        <begin position="215"/>
        <end position="237"/>
    </location>
</feature>
<evidence type="ECO:0000313" key="8">
    <source>
        <dbReference type="EMBL" id="OAD08094.1"/>
    </source>
</evidence>
<dbReference type="Proteomes" id="UP000077051">
    <property type="component" value="Unassembled WGS sequence"/>
</dbReference>
<keyword evidence="6" id="KW-0175">Coiled coil</keyword>
<keyword evidence="9" id="KW-1185">Reference proteome</keyword>
<proteinExistence type="predicted"/>
<name>A0A168PR65_MUCCL</name>
<feature type="region of interest" description="Disordered" evidence="7">
    <location>
        <begin position="1"/>
        <end position="69"/>
    </location>
</feature>
<evidence type="ECO:0000256" key="1">
    <source>
        <dbReference type="ARBA" id="ARBA00004123"/>
    </source>
</evidence>
<feature type="region of interest" description="Disordered" evidence="7">
    <location>
        <begin position="184"/>
        <end position="322"/>
    </location>
</feature>
<dbReference type="OrthoDB" id="2256071at2759"/>
<organism evidence="8 9">
    <name type="scientific">Mucor lusitanicus CBS 277.49</name>
    <dbReference type="NCBI Taxonomy" id="747725"/>
    <lineage>
        <taxon>Eukaryota</taxon>
        <taxon>Fungi</taxon>
        <taxon>Fungi incertae sedis</taxon>
        <taxon>Mucoromycota</taxon>
        <taxon>Mucoromycotina</taxon>
        <taxon>Mucoromycetes</taxon>
        <taxon>Mucorales</taxon>
        <taxon>Mucorineae</taxon>
        <taxon>Mucoraceae</taxon>
        <taxon>Mucor</taxon>
    </lineage>
</organism>
<dbReference type="GO" id="GO:0010468">
    <property type="term" value="P:regulation of gene expression"/>
    <property type="evidence" value="ECO:0007669"/>
    <property type="project" value="UniProtKB-ARBA"/>
</dbReference>